<protein>
    <recommendedName>
        <fullName evidence="3">DDE-1 domain-containing protein</fullName>
    </recommendedName>
</protein>
<evidence type="ECO:0000313" key="2">
    <source>
        <dbReference type="Proteomes" id="UP000324800"/>
    </source>
</evidence>
<accession>A0A5J4UA03</accession>
<proteinExistence type="predicted"/>
<reference evidence="1 2" key="1">
    <citation type="submission" date="2019-03" db="EMBL/GenBank/DDBJ databases">
        <title>Single cell metagenomics reveals metabolic interactions within the superorganism composed of flagellate Streblomastix strix and complex community of Bacteroidetes bacteria on its surface.</title>
        <authorList>
            <person name="Treitli S.C."/>
            <person name="Kolisko M."/>
            <person name="Husnik F."/>
            <person name="Keeling P."/>
            <person name="Hampl V."/>
        </authorList>
    </citation>
    <scope>NUCLEOTIDE SEQUENCE [LARGE SCALE GENOMIC DNA]</scope>
    <source>
        <strain evidence="1">ST1C</strain>
    </source>
</reference>
<name>A0A5J4UA03_9EUKA</name>
<evidence type="ECO:0000313" key="1">
    <source>
        <dbReference type="EMBL" id="KAA6367269.1"/>
    </source>
</evidence>
<dbReference type="AlphaFoldDB" id="A0A5J4UA03"/>
<gene>
    <name evidence="1" type="ORF">EZS28_037204</name>
</gene>
<evidence type="ECO:0008006" key="3">
    <source>
        <dbReference type="Google" id="ProtNLM"/>
    </source>
</evidence>
<dbReference type="EMBL" id="SNRW01018509">
    <property type="protein sequence ID" value="KAA6367269.1"/>
    <property type="molecule type" value="Genomic_DNA"/>
</dbReference>
<organism evidence="1 2">
    <name type="scientific">Streblomastix strix</name>
    <dbReference type="NCBI Taxonomy" id="222440"/>
    <lineage>
        <taxon>Eukaryota</taxon>
        <taxon>Metamonada</taxon>
        <taxon>Preaxostyla</taxon>
        <taxon>Oxymonadida</taxon>
        <taxon>Streblomastigidae</taxon>
        <taxon>Streblomastix</taxon>
    </lineage>
</organism>
<comment type="caution">
    <text evidence="1">The sequence shown here is derived from an EMBL/GenBank/DDBJ whole genome shotgun (WGS) entry which is preliminary data.</text>
</comment>
<dbReference type="Proteomes" id="UP000324800">
    <property type="component" value="Unassembled WGS sequence"/>
</dbReference>
<sequence>MPCITLFGDRLPSLLVTKCLTLDANILATGLRQNEDFEMVHWPKVRINTLTINVLAQDIVVSHFESLKPTKLEEQKETILLLDDLRTCTIEGLLLILNQTRIKPVFIPLHSFQVLLAEDLLTFAIYKQELTKYINLNDLGSQTQRISNLVAAIEVPTTPSRNRSASRSAGISYKVVNSRFEAIIEEVQLNLKVHEFFAGEALQN</sequence>